<proteinExistence type="predicted"/>
<evidence type="ECO:0000313" key="1">
    <source>
        <dbReference type="EMBL" id="CCU55324.1"/>
    </source>
</evidence>
<organism evidence="2 3">
    <name type="scientific">Adoxophyes honmai entomopoxvirus 'L'</name>
    <dbReference type="NCBI Taxonomy" id="1293540"/>
    <lineage>
        <taxon>Viruses</taxon>
        <taxon>Varidnaviria</taxon>
        <taxon>Bamfordvirae</taxon>
        <taxon>Nucleocytoviricota</taxon>
        <taxon>Pokkesviricetes</taxon>
        <taxon>Chitovirales</taxon>
        <taxon>Poxviridae</taxon>
        <taxon>Entomopoxvirinae</taxon>
        <taxon>Betaentomopoxvirus</taxon>
        <taxon>Betaentomopoxvirus ahonmai</taxon>
    </lineage>
</organism>
<keyword evidence="3" id="KW-1185">Reference proteome</keyword>
<dbReference type="RefSeq" id="YP_008004068.1">
    <property type="nucleotide sequence ID" value="NC_021247.1"/>
</dbReference>
<evidence type="ECO:0000313" key="2">
    <source>
        <dbReference type="EMBL" id="CCU55566.1"/>
    </source>
</evidence>
<reference evidence="2" key="1">
    <citation type="journal article" date="2013" name="J. Virol.">
        <title>New Insights into the Evolution of Entomopoxvirinae from the Complete Genome Sequences of Four Entomopoxviruses Infecting Adoxophyes honmai, Choristoneura biennis, Choristoneura rosaceana, and Mythimna separata.</title>
        <authorList>
            <person name="Theze J."/>
            <person name="Takatsuka J."/>
            <person name="Li Z."/>
            <person name="Gallais J."/>
            <person name="Doucet D."/>
            <person name="Arif B."/>
            <person name="Nakai M."/>
            <person name="Herniou E.A."/>
        </authorList>
    </citation>
    <scope>NUCLEOTIDE SEQUENCE</scope>
    <source>
        <strain evidence="2">Tokyo</strain>
    </source>
</reference>
<evidence type="ECO:0000313" key="3">
    <source>
        <dbReference type="Proteomes" id="UP000792575"/>
    </source>
</evidence>
<dbReference type="GeneID" id="15614174"/>
<protein>
    <submittedName>
        <fullName evidence="2">Uncharacterized protein</fullName>
    </submittedName>
</protein>
<dbReference type="RefSeq" id="YP_008003826.1">
    <property type="nucleotide sequence ID" value="NC_021247.1"/>
</dbReference>
<dbReference type="EMBL" id="HF679131">
    <property type="protein sequence ID" value="CCU55566.1"/>
    <property type="molecule type" value="Genomic_DNA"/>
</dbReference>
<dbReference type="KEGG" id="vg:15614174"/>
<sequence>MLNIIELSKYPDYISIMDKFSKFLVDENIIKKSSAADKSDIDMITPENKKILKKLGEIYGFKCNF</sequence>
<accession>A0A916KPC4</accession>
<dbReference type="EMBL" id="HF679131">
    <property type="protein sequence ID" value="CCU55324.1"/>
    <property type="molecule type" value="Genomic_DNA"/>
</dbReference>
<gene>
    <name evidence="1" type="ORF">AHEV_003</name>
    <name evidence="2" type="ORF">AHEV_245</name>
</gene>
<dbReference type="GeneID" id="15613932"/>
<name>A0A916KPC4_9POXV</name>
<dbReference type="KEGG" id="vg:15613932"/>
<dbReference type="Proteomes" id="UP000792575">
    <property type="component" value="Genome"/>
</dbReference>